<proteinExistence type="predicted"/>
<evidence type="ECO:0000313" key="2">
    <source>
        <dbReference type="EMBL" id="CAK8999466.1"/>
    </source>
</evidence>
<comment type="caution">
    <text evidence="2">The sequence shown here is derived from an EMBL/GenBank/DDBJ whole genome shotgun (WGS) entry which is preliminary data.</text>
</comment>
<evidence type="ECO:0008006" key="4">
    <source>
        <dbReference type="Google" id="ProtNLM"/>
    </source>
</evidence>
<organism evidence="2 3">
    <name type="scientific">Durusdinium trenchii</name>
    <dbReference type="NCBI Taxonomy" id="1381693"/>
    <lineage>
        <taxon>Eukaryota</taxon>
        <taxon>Sar</taxon>
        <taxon>Alveolata</taxon>
        <taxon>Dinophyceae</taxon>
        <taxon>Suessiales</taxon>
        <taxon>Symbiodiniaceae</taxon>
        <taxon>Durusdinium</taxon>
    </lineage>
</organism>
<dbReference type="EMBL" id="CAXAMN010002403">
    <property type="protein sequence ID" value="CAK8999466.1"/>
    <property type="molecule type" value="Genomic_DNA"/>
</dbReference>
<name>A0ABP0IA89_9DINO</name>
<dbReference type="Proteomes" id="UP001642484">
    <property type="component" value="Unassembled WGS sequence"/>
</dbReference>
<sequence>MSSIMDSEAALRAKAEEHGLDAGLIASLIGRGVNSISKLAYSITTPGVNPTEDQLRGLVDPSDPGGVTLGALASIRRLVFESQTMSTHQVKMALENTESSKKPELVPAERHARIREQKTRLAGYDLTGPLECSHASYDVVGEMLQKDSVVYLPPTKFGTRSAEVAKDRPPKELIIDSSSHLAVTTGRKEDRCNVNSDLLLSQAFTRRALACDLMGACSFAALEGWHRFLFRHLEHAPPSGYDHVTKEQLLRADKQGWIRLAEILPSIKRLPDGSKPLDAAFAALRTDPCVIFHLLPLPSTARKPSQSNKRREATEEIDSGESHGKRRKGPKKGKGKGKGKKGKNFEDRMPSEIKVFIEIFSGSGGLTAEVRKRGLIYSVGVDCSISKQVKSPTVRLDLTTADGQALLFDMLEQPTVVGFHAAPPCGAASLAREIRKHLPNMPQPLNPEIQEGVYAATVEEKERGWLEGPLTLHELEAGASLTRRFGVAQSSTGSDGMPCVKIRPIDNFTESLINLTNSGSECIPVHSVDVVIVSLLIPTCSKATHSSNTCAPNSLQPGARTLRSA</sequence>
<feature type="region of interest" description="Disordered" evidence="1">
    <location>
        <begin position="546"/>
        <end position="565"/>
    </location>
</feature>
<reference evidence="2 3" key="1">
    <citation type="submission" date="2024-02" db="EMBL/GenBank/DDBJ databases">
        <authorList>
            <person name="Chen Y."/>
            <person name="Shah S."/>
            <person name="Dougan E. K."/>
            <person name="Thang M."/>
            <person name="Chan C."/>
        </authorList>
    </citation>
    <scope>NUCLEOTIDE SEQUENCE [LARGE SCALE GENOMIC DNA]</scope>
</reference>
<gene>
    <name evidence="2" type="ORF">CCMP2556_LOCUS5664</name>
</gene>
<accession>A0ABP0IA89</accession>
<feature type="region of interest" description="Disordered" evidence="1">
    <location>
        <begin position="301"/>
        <end position="345"/>
    </location>
</feature>
<feature type="compositionally biased region" description="Polar residues" evidence="1">
    <location>
        <begin position="546"/>
        <end position="556"/>
    </location>
</feature>
<protein>
    <recommendedName>
        <fullName evidence="4">DNA (cytosine-5-)-methyltransferase</fullName>
    </recommendedName>
</protein>
<evidence type="ECO:0000313" key="3">
    <source>
        <dbReference type="Proteomes" id="UP001642484"/>
    </source>
</evidence>
<evidence type="ECO:0000256" key="1">
    <source>
        <dbReference type="SAM" id="MobiDB-lite"/>
    </source>
</evidence>
<keyword evidence="3" id="KW-1185">Reference proteome</keyword>
<feature type="compositionally biased region" description="Basic residues" evidence="1">
    <location>
        <begin position="324"/>
        <end position="342"/>
    </location>
</feature>